<dbReference type="CDD" id="cd01407">
    <property type="entry name" value="SIR2-fam"/>
    <property type="match status" value="1"/>
</dbReference>
<sequence length="271" mass="29744">MEGEEYDYEASLTKCAEHLAGAERVVVFTGAGISAESGIDTFRSGGGLWTGMVGKVVLGIFGTPFGWKWLPQFAWSQYVDKFYNPIKNAVPNDGHKALVELEEMFKGKFCIITQNVDGLHQKAGSDPSNVFEVHGTVKRSICVKNRHVYESFESEELPRTSPICKVDRCGSTLRPDCVLFTESLPMDEWMNSEDGVNRLRQGDVLLIVGTSANVYPAAGLPKLAARRGAHLIDVNLEPTPFKQCQNYNFLGKGAGTSLPALLAKLRGLKPM</sequence>
<dbReference type="Proteomes" id="UP001431209">
    <property type="component" value="Unassembled WGS sequence"/>
</dbReference>
<dbReference type="InterPro" id="IPR026590">
    <property type="entry name" value="Ssirtuin_cat_dom"/>
</dbReference>
<keyword evidence="1" id="KW-0808">Transferase</keyword>
<organism evidence="5 6">
    <name type="scientific">Acrasis kona</name>
    <dbReference type="NCBI Taxonomy" id="1008807"/>
    <lineage>
        <taxon>Eukaryota</taxon>
        <taxon>Discoba</taxon>
        <taxon>Heterolobosea</taxon>
        <taxon>Tetramitia</taxon>
        <taxon>Eutetramitia</taxon>
        <taxon>Acrasidae</taxon>
        <taxon>Acrasis</taxon>
    </lineage>
</organism>
<dbReference type="Gene3D" id="3.40.50.1220">
    <property type="entry name" value="TPP-binding domain"/>
    <property type="match status" value="1"/>
</dbReference>
<keyword evidence="6" id="KW-1185">Reference proteome</keyword>
<dbReference type="PANTHER" id="PTHR11085">
    <property type="entry name" value="NAD-DEPENDENT PROTEIN DEACYLASE SIRTUIN-5, MITOCHONDRIAL-RELATED"/>
    <property type="match status" value="1"/>
</dbReference>
<name>A0AAW2YUK8_9EUKA</name>
<dbReference type="GO" id="GO:0070403">
    <property type="term" value="F:NAD+ binding"/>
    <property type="evidence" value="ECO:0007669"/>
    <property type="project" value="InterPro"/>
</dbReference>
<dbReference type="Pfam" id="PF02146">
    <property type="entry name" value="SIR2"/>
    <property type="match status" value="1"/>
</dbReference>
<dbReference type="GO" id="GO:0017136">
    <property type="term" value="F:histone deacetylase activity, NAD-dependent"/>
    <property type="evidence" value="ECO:0007669"/>
    <property type="project" value="TreeGrafter"/>
</dbReference>
<proteinExistence type="predicted"/>
<keyword evidence="2" id="KW-0520">NAD</keyword>
<dbReference type="SUPFAM" id="SSF52467">
    <property type="entry name" value="DHS-like NAD/FAD-binding domain"/>
    <property type="match status" value="1"/>
</dbReference>
<dbReference type="EMBL" id="JAOPGA020000657">
    <property type="protein sequence ID" value="KAL0480486.1"/>
    <property type="molecule type" value="Genomic_DNA"/>
</dbReference>
<dbReference type="AlphaFoldDB" id="A0AAW2YUK8"/>
<gene>
    <name evidence="5" type="ORF">AKO1_011025</name>
</gene>
<dbReference type="PANTHER" id="PTHR11085:SF10">
    <property type="entry name" value="NAD-DEPENDENT PROTEIN DEACYLASE SIRTUIN-5, MITOCHONDRIAL-RELATED"/>
    <property type="match status" value="1"/>
</dbReference>
<evidence type="ECO:0000313" key="6">
    <source>
        <dbReference type="Proteomes" id="UP001431209"/>
    </source>
</evidence>
<protein>
    <submittedName>
        <fullName evidence="5">NAD-dependent protein deacetylase sirtuin</fullName>
    </submittedName>
</protein>
<evidence type="ECO:0000256" key="1">
    <source>
        <dbReference type="ARBA" id="ARBA00022679"/>
    </source>
</evidence>
<dbReference type="PROSITE" id="PS50305">
    <property type="entry name" value="SIRTUIN"/>
    <property type="match status" value="1"/>
</dbReference>
<dbReference type="InterPro" id="IPR003000">
    <property type="entry name" value="Sirtuin"/>
</dbReference>
<comment type="caution">
    <text evidence="3">Lacks conserved residue(s) required for the propagation of feature annotation.</text>
</comment>
<dbReference type="InterPro" id="IPR026591">
    <property type="entry name" value="Sirtuin_cat_small_dom_sf"/>
</dbReference>
<feature type="domain" description="Deacetylase sirtuin-type" evidence="4">
    <location>
        <begin position="5"/>
        <end position="269"/>
    </location>
</feature>
<evidence type="ECO:0000313" key="5">
    <source>
        <dbReference type="EMBL" id="KAL0480486.1"/>
    </source>
</evidence>
<dbReference type="Gene3D" id="3.30.1600.10">
    <property type="entry name" value="SIR2/SIRT2 'Small Domain"/>
    <property type="match status" value="1"/>
</dbReference>
<comment type="caution">
    <text evidence="5">The sequence shown here is derived from an EMBL/GenBank/DDBJ whole genome shotgun (WGS) entry which is preliminary data.</text>
</comment>
<dbReference type="InterPro" id="IPR050134">
    <property type="entry name" value="NAD-dep_sirtuin_deacylases"/>
</dbReference>
<evidence type="ECO:0000256" key="3">
    <source>
        <dbReference type="PROSITE-ProRule" id="PRU00236"/>
    </source>
</evidence>
<dbReference type="InterPro" id="IPR029035">
    <property type="entry name" value="DHS-like_NAD/FAD-binding_dom"/>
</dbReference>
<evidence type="ECO:0000259" key="4">
    <source>
        <dbReference type="PROSITE" id="PS50305"/>
    </source>
</evidence>
<accession>A0AAW2YUK8</accession>
<evidence type="ECO:0000256" key="2">
    <source>
        <dbReference type="ARBA" id="ARBA00023027"/>
    </source>
</evidence>
<reference evidence="5 6" key="1">
    <citation type="submission" date="2024-03" db="EMBL/GenBank/DDBJ databases">
        <title>The Acrasis kona genome and developmental transcriptomes reveal deep origins of eukaryotic multicellular pathways.</title>
        <authorList>
            <person name="Sheikh S."/>
            <person name="Fu C.-J."/>
            <person name="Brown M.W."/>
            <person name="Baldauf S.L."/>
        </authorList>
    </citation>
    <scope>NUCLEOTIDE SEQUENCE [LARGE SCALE GENOMIC DNA]</scope>
    <source>
        <strain evidence="5 6">ATCC MYA-3509</strain>
    </source>
</reference>